<name>S7WAN3_SPRLO</name>
<dbReference type="AlphaFoldDB" id="S7WAN3"/>
<accession>S7WAN3</accession>
<dbReference type="HOGENOM" id="CLU_506787_0_0_1"/>
<sequence>NKNYIKYKIDRIKILYKILEENGLLEEINNHIINDCIYFYKNNNIINIIDRYDLIDIKDNKNRVDIIDDRINKQDKIDNNTNKQDITNNKINRMNMIEEYLDKINCIIEMDRMLDYYYDFIEIEKRYLNELVNILEMDMDDIFNSKCFNVLYRLFDKELFFYNNSSMNMTMDNPCNNDKYDYNNLKILYAAINKYISQKQIKTLMDIIVMRKEHYNYFIDKKIGEIIYKNNKQISDIIIYTDIIIRSLVKSKYQEPKTEVAYDNSIEYVKDILYNSNDNDDCSNIDSVISILDGDYSIIQSLEESNYDSNNDGNRGGYGNDVYDDREYNKSNNYDNNTTNNITTTDNTTINNINNKIKSIIKIIFSEINKIMKKSTYPFAIEERLRFYLQNRLITDRYDIDIEKYILSIIEYNGMMNKVFNEFIYKNRILGYNTFYIHRIHIDKEYIENEDILNNKYISDKKIGMKLNYEDYLSIAEIEVNYNNKIYTIKCLGIQLNIISAIFKHLNNNNKSNESIKSNIDKSNIDNDIDMNSNNNNI</sequence>
<comment type="caution">
    <text evidence="1">The sequence shown here is derived from an EMBL/GenBank/DDBJ whole genome shotgun (WGS) entry which is preliminary data.</text>
</comment>
<protein>
    <submittedName>
        <fullName evidence="1">Uncharacterized protein</fullName>
    </submittedName>
</protein>
<proteinExistence type="predicted"/>
<evidence type="ECO:0000313" key="2">
    <source>
        <dbReference type="Proteomes" id="UP000014978"/>
    </source>
</evidence>
<reference evidence="2" key="1">
    <citation type="journal article" date="2013" name="PLoS Genet.">
        <title>The genome of Spraguea lophii and the basis of host-microsporidian interactions.</title>
        <authorList>
            <person name="Campbell S.E."/>
            <person name="Williams T.A."/>
            <person name="Yousuf A."/>
            <person name="Soanes D.M."/>
            <person name="Paszkiewicz K.H."/>
            <person name="Williams B.A.P."/>
        </authorList>
    </citation>
    <scope>NUCLEOTIDE SEQUENCE [LARGE SCALE GENOMIC DNA]</scope>
    <source>
        <strain evidence="2">42_110</strain>
    </source>
</reference>
<dbReference type="EMBL" id="ATCN01000550">
    <property type="protein sequence ID" value="EPR78817.1"/>
    <property type="molecule type" value="Genomic_DNA"/>
</dbReference>
<keyword evidence="2" id="KW-1185">Reference proteome</keyword>
<dbReference type="VEuPathDB" id="MicrosporidiaDB:SLOPH_1010"/>
<gene>
    <name evidence="1" type="ORF">SLOPH_1010</name>
</gene>
<dbReference type="Proteomes" id="UP000014978">
    <property type="component" value="Unassembled WGS sequence"/>
</dbReference>
<dbReference type="InParanoid" id="S7WAN3"/>
<evidence type="ECO:0000313" key="1">
    <source>
        <dbReference type="EMBL" id="EPR78817.1"/>
    </source>
</evidence>
<feature type="non-terminal residue" evidence="1">
    <location>
        <position position="1"/>
    </location>
</feature>
<organism evidence="1 2">
    <name type="scientific">Spraguea lophii (strain 42_110)</name>
    <name type="common">Microsporidian parasite</name>
    <dbReference type="NCBI Taxonomy" id="1358809"/>
    <lineage>
        <taxon>Eukaryota</taxon>
        <taxon>Fungi</taxon>
        <taxon>Fungi incertae sedis</taxon>
        <taxon>Microsporidia</taxon>
        <taxon>Spragueidae</taxon>
        <taxon>Spraguea</taxon>
    </lineage>
</organism>
<feature type="non-terminal residue" evidence="1">
    <location>
        <position position="538"/>
    </location>
</feature>